<comment type="cofactor">
    <cofactor evidence="6">
        <name>Mg(2+)</name>
        <dbReference type="ChEBI" id="CHEBI:18420"/>
    </cofactor>
    <cofactor evidence="6">
        <name>Mn(2+)</name>
        <dbReference type="ChEBI" id="CHEBI:29035"/>
    </cofactor>
    <text evidence="6">Binds 2 magnesium or manganese ions per subunit.</text>
</comment>
<name>A0A926E6A9_9FIRM</name>
<keyword evidence="10" id="KW-1185">Reference proteome</keyword>
<evidence type="ECO:0000256" key="7">
    <source>
        <dbReference type="PROSITE-ProRule" id="PRU00409"/>
    </source>
</evidence>
<keyword evidence="5" id="KW-0963">Cytoplasm</keyword>
<dbReference type="GO" id="GO:0071555">
    <property type="term" value="P:cell wall organization"/>
    <property type="evidence" value="ECO:0007669"/>
    <property type="project" value="UniProtKB-KW"/>
</dbReference>
<protein>
    <recommendedName>
        <fullName evidence="5">D-alanine--D-alanine ligase</fullName>
        <ecNumber evidence="5">6.3.2.4</ecNumber>
    </recommendedName>
    <alternativeName>
        <fullName evidence="5">D-Ala-D-Ala ligase</fullName>
    </alternativeName>
    <alternativeName>
        <fullName evidence="5">D-alanylalanine synthetase</fullName>
    </alternativeName>
</protein>
<comment type="subcellular location">
    <subcellularLocation>
        <location evidence="5">Cytoplasm</location>
    </subcellularLocation>
</comment>
<dbReference type="SUPFAM" id="SSF52440">
    <property type="entry name" value="PreATP-grasp domain"/>
    <property type="match status" value="1"/>
</dbReference>
<dbReference type="InterPro" id="IPR013815">
    <property type="entry name" value="ATP_grasp_subdomain_1"/>
</dbReference>
<accession>A0A926E6A9</accession>
<dbReference type="Gene3D" id="3.30.470.20">
    <property type="entry name" value="ATP-grasp fold, B domain"/>
    <property type="match status" value="1"/>
</dbReference>
<keyword evidence="3 5" id="KW-0436">Ligase</keyword>
<dbReference type="GO" id="GO:0046872">
    <property type="term" value="F:metal ion binding"/>
    <property type="evidence" value="ECO:0007669"/>
    <property type="project" value="UniProtKB-KW"/>
</dbReference>
<dbReference type="GO" id="GO:0008360">
    <property type="term" value="P:regulation of cell shape"/>
    <property type="evidence" value="ECO:0007669"/>
    <property type="project" value="UniProtKB-KW"/>
</dbReference>
<evidence type="ECO:0000313" key="10">
    <source>
        <dbReference type="Proteomes" id="UP000610760"/>
    </source>
</evidence>
<dbReference type="PIRSF" id="PIRSF039102">
    <property type="entry name" value="Ddl/VanB"/>
    <property type="match status" value="1"/>
</dbReference>
<dbReference type="InterPro" id="IPR011095">
    <property type="entry name" value="Dala_Dala_lig_C"/>
</dbReference>
<dbReference type="Pfam" id="PF01820">
    <property type="entry name" value="Dala_Dala_lig_N"/>
    <property type="match status" value="1"/>
</dbReference>
<reference evidence="9" key="1">
    <citation type="submission" date="2020-08" db="EMBL/GenBank/DDBJ databases">
        <title>Genome public.</title>
        <authorList>
            <person name="Liu C."/>
            <person name="Sun Q."/>
        </authorList>
    </citation>
    <scope>NUCLEOTIDE SEQUENCE</scope>
    <source>
        <strain evidence="9">NSJ-33</strain>
    </source>
</reference>
<sequence>MAKQRIALLFGGISSDSYKYLPSVRSVAEALSENQFEVVLLGISPKGKWLYCPMELSLLQQEDWMKHPDCCPVVFNMDGTKQGIYKILEDQTLSFLHLDCVIPLLYGRGAVDGKVQGVLDLSGIPYVGSGTCPAAVSMDRAFTHMIANSAGIGTARYLMVKRNDKLDVHQLSEQVLDSFGYPVFVKPVGSLSGVSLVDNEEELAEAVKTSFTHDDKVLIEERILGSQIKCAVIGNEIPEASVLGEYALEMVGRDFDQKSSECIIPARLSQDISYRIRDLAIKVYQLFDCSGLAAVDFFVTPAEEIYFNQVKAIPDLSTDSLFVKLWGTVGLSYGDLLERLIILAQEQAETVK</sequence>
<evidence type="ECO:0000313" key="9">
    <source>
        <dbReference type="EMBL" id="MBC8560483.1"/>
    </source>
</evidence>
<dbReference type="InterPro" id="IPR011127">
    <property type="entry name" value="Dala_Dala_lig_N"/>
</dbReference>
<dbReference type="InterPro" id="IPR016185">
    <property type="entry name" value="PreATP-grasp_dom_sf"/>
</dbReference>
<dbReference type="AlphaFoldDB" id="A0A926E6A9"/>
<evidence type="ECO:0000256" key="6">
    <source>
        <dbReference type="PIRSR" id="PIRSR039102-3"/>
    </source>
</evidence>
<organism evidence="9 10">
    <name type="scientific">Fumia xinanensis</name>
    <dbReference type="NCBI Taxonomy" id="2763659"/>
    <lineage>
        <taxon>Bacteria</taxon>
        <taxon>Bacillati</taxon>
        <taxon>Bacillota</taxon>
        <taxon>Clostridia</taxon>
        <taxon>Eubacteriales</taxon>
        <taxon>Oscillospiraceae</taxon>
        <taxon>Fumia</taxon>
    </lineage>
</organism>
<dbReference type="GO" id="GO:0005524">
    <property type="term" value="F:ATP binding"/>
    <property type="evidence" value="ECO:0007669"/>
    <property type="project" value="UniProtKB-UniRule"/>
</dbReference>
<dbReference type="GO" id="GO:0009252">
    <property type="term" value="P:peptidoglycan biosynthetic process"/>
    <property type="evidence" value="ECO:0007669"/>
    <property type="project" value="UniProtKB-UniRule"/>
</dbReference>
<comment type="caution">
    <text evidence="9">The sequence shown here is derived from an EMBL/GenBank/DDBJ whole genome shotgun (WGS) entry which is preliminary data.</text>
</comment>
<comment type="similarity">
    <text evidence="2 5">Belongs to the D-alanine--D-alanine ligase family.</text>
</comment>
<feature type="domain" description="ATP-grasp" evidence="8">
    <location>
        <begin position="144"/>
        <end position="342"/>
    </location>
</feature>
<dbReference type="GO" id="GO:0005829">
    <property type="term" value="C:cytosol"/>
    <property type="evidence" value="ECO:0007669"/>
    <property type="project" value="TreeGrafter"/>
</dbReference>
<keyword evidence="5" id="KW-0133">Cell shape</keyword>
<evidence type="ECO:0000256" key="4">
    <source>
        <dbReference type="ARBA" id="ARBA00023316"/>
    </source>
</evidence>
<dbReference type="InterPro" id="IPR011761">
    <property type="entry name" value="ATP-grasp"/>
</dbReference>
<dbReference type="EC" id="6.3.2.4" evidence="5"/>
<dbReference type="SUPFAM" id="SSF56059">
    <property type="entry name" value="Glutathione synthetase ATP-binding domain-like"/>
    <property type="match status" value="1"/>
</dbReference>
<dbReference type="PANTHER" id="PTHR23132:SF25">
    <property type="entry name" value="D-ALANINE--D-ALANINE LIGASE A"/>
    <property type="match status" value="1"/>
</dbReference>
<keyword evidence="6" id="KW-0460">Magnesium</keyword>
<evidence type="ECO:0000256" key="3">
    <source>
        <dbReference type="ARBA" id="ARBA00022598"/>
    </source>
</evidence>
<evidence type="ECO:0000259" key="8">
    <source>
        <dbReference type="PROSITE" id="PS50975"/>
    </source>
</evidence>
<dbReference type="InterPro" id="IPR005905">
    <property type="entry name" value="D_ala_D_ala"/>
</dbReference>
<feature type="binding site" evidence="6">
    <location>
        <position position="296"/>
    </location>
    <ligand>
        <name>Mg(2+)</name>
        <dbReference type="ChEBI" id="CHEBI:18420"/>
        <label>1</label>
    </ligand>
</feature>
<comment type="pathway">
    <text evidence="5">Cell wall biogenesis; peptidoglycan biosynthesis.</text>
</comment>
<dbReference type="PROSITE" id="PS50975">
    <property type="entry name" value="ATP_GRASP"/>
    <property type="match status" value="1"/>
</dbReference>
<dbReference type="Gene3D" id="3.40.50.20">
    <property type="match status" value="1"/>
</dbReference>
<evidence type="ECO:0000256" key="1">
    <source>
        <dbReference type="ARBA" id="ARBA00001936"/>
    </source>
</evidence>
<dbReference type="GO" id="GO:0008716">
    <property type="term" value="F:D-alanine-D-alanine ligase activity"/>
    <property type="evidence" value="ECO:0007669"/>
    <property type="project" value="UniProtKB-UniRule"/>
</dbReference>
<keyword evidence="6" id="KW-0479">Metal-binding</keyword>
<keyword evidence="7" id="KW-0067">ATP-binding</keyword>
<dbReference type="PANTHER" id="PTHR23132">
    <property type="entry name" value="D-ALANINE--D-ALANINE LIGASE"/>
    <property type="match status" value="1"/>
</dbReference>
<keyword evidence="6" id="KW-0464">Manganese</keyword>
<dbReference type="Gene3D" id="3.30.1490.20">
    <property type="entry name" value="ATP-grasp fold, A domain"/>
    <property type="match status" value="1"/>
</dbReference>
<dbReference type="EMBL" id="JACRSV010000003">
    <property type="protein sequence ID" value="MBC8560483.1"/>
    <property type="molecule type" value="Genomic_DNA"/>
</dbReference>
<comment type="catalytic activity">
    <reaction evidence="5">
        <text>2 D-alanine + ATP = D-alanyl-D-alanine + ADP + phosphate + H(+)</text>
        <dbReference type="Rhea" id="RHEA:11224"/>
        <dbReference type="ChEBI" id="CHEBI:15378"/>
        <dbReference type="ChEBI" id="CHEBI:30616"/>
        <dbReference type="ChEBI" id="CHEBI:43474"/>
        <dbReference type="ChEBI" id="CHEBI:57416"/>
        <dbReference type="ChEBI" id="CHEBI:57822"/>
        <dbReference type="ChEBI" id="CHEBI:456216"/>
        <dbReference type="EC" id="6.3.2.4"/>
    </reaction>
</comment>
<comment type="function">
    <text evidence="5">Cell wall formation.</text>
</comment>
<dbReference type="Pfam" id="PF07478">
    <property type="entry name" value="Dala_Dala_lig_C"/>
    <property type="match status" value="1"/>
</dbReference>
<proteinExistence type="inferred from homology"/>
<keyword evidence="7" id="KW-0547">Nucleotide-binding</keyword>
<keyword evidence="4 5" id="KW-0961">Cell wall biogenesis/degradation</keyword>
<gene>
    <name evidence="5" type="primary">ddl</name>
    <name evidence="9" type="ORF">H8710_10455</name>
</gene>
<evidence type="ECO:0000256" key="5">
    <source>
        <dbReference type="HAMAP-Rule" id="MF_00047"/>
    </source>
</evidence>
<dbReference type="RefSeq" id="WP_249295470.1">
    <property type="nucleotide sequence ID" value="NZ_JACRSV010000003.1"/>
</dbReference>
<evidence type="ECO:0000256" key="2">
    <source>
        <dbReference type="ARBA" id="ARBA00010871"/>
    </source>
</evidence>
<dbReference type="HAMAP" id="MF_00047">
    <property type="entry name" value="Dala_Dala_lig"/>
    <property type="match status" value="1"/>
</dbReference>
<keyword evidence="5" id="KW-0573">Peptidoglycan synthesis</keyword>
<dbReference type="NCBIfam" id="NF002528">
    <property type="entry name" value="PRK01966.1-4"/>
    <property type="match status" value="1"/>
</dbReference>
<dbReference type="Proteomes" id="UP000610760">
    <property type="component" value="Unassembled WGS sequence"/>
</dbReference>
<comment type="cofactor">
    <cofactor evidence="1">
        <name>Mn(2+)</name>
        <dbReference type="ChEBI" id="CHEBI:29035"/>
    </cofactor>
</comment>